<name>A0ABP0QXW2_9DINO</name>
<reference evidence="2 3" key="1">
    <citation type="submission" date="2024-02" db="EMBL/GenBank/DDBJ databases">
        <authorList>
            <person name="Chen Y."/>
            <person name="Shah S."/>
            <person name="Dougan E. K."/>
            <person name="Thang M."/>
            <person name="Chan C."/>
        </authorList>
    </citation>
    <scope>NUCLEOTIDE SEQUENCE [LARGE SCALE GENOMIC DNA]</scope>
</reference>
<accession>A0ABP0QXW2</accession>
<evidence type="ECO:0000313" key="3">
    <source>
        <dbReference type="Proteomes" id="UP001642484"/>
    </source>
</evidence>
<dbReference type="SUPFAM" id="SSF47473">
    <property type="entry name" value="EF-hand"/>
    <property type="match status" value="1"/>
</dbReference>
<feature type="region of interest" description="Disordered" evidence="1">
    <location>
        <begin position="1"/>
        <end position="32"/>
    </location>
</feature>
<dbReference type="Proteomes" id="UP001642484">
    <property type="component" value="Unassembled WGS sequence"/>
</dbReference>
<dbReference type="Gene3D" id="1.10.238.10">
    <property type="entry name" value="EF-hand"/>
    <property type="match status" value="1"/>
</dbReference>
<evidence type="ECO:0000256" key="1">
    <source>
        <dbReference type="SAM" id="MobiDB-lite"/>
    </source>
</evidence>
<comment type="caution">
    <text evidence="2">The sequence shown here is derived from an EMBL/GenBank/DDBJ whole genome shotgun (WGS) entry which is preliminary data.</text>
</comment>
<dbReference type="EMBL" id="CAXAMN010025028">
    <property type="protein sequence ID" value="CAK9091941.1"/>
    <property type="molecule type" value="Genomic_DNA"/>
</dbReference>
<feature type="region of interest" description="Disordered" evidence="1">
    <location>
        <begin position="204"/>
        <end position="243"/>
    </location>
</feature>
<feature type="compositionally biased region" description="Acidic residues" evidence="1">
    <location>
        <begin position="216"/>
        <end position="243"/>
    </location>
</feature>
<keyword evidence="3" id="KW-1185">Reference proteome</keyword>
<proteinExistence type="predicted"/>
<evidence type="ECO:0008006" key="4">
    <source>
        <dbReference type="Google" id="ProtNLM"/>
    </source>
</evidence>
<evidence type="ECO:0000313" key="2">
    <source>
        <dbReference type="EMBL" id="CAK9091941.1"/>
    </source>
</evidence>
<protein>
    <recommendedName>
        <fullName evidence="4">Calmodulin</fullName>
    </recommendedName>
</protein>
<sequence length="243" mass="27643">MADKMSKFKTVKKDFRLPTRLPKSERPEPEVDLEVMHHAEDMDSDSDVDPAYISPKIRQQLGVPLEVKLPPALQAAAEETGYTKGVRKIQKAVVKMQASKRDDHLKEKPPPMGSVHFDEQLLRKLFQKMDRFLHRHAISSKVLRHLFLQMGREIAAEELEAMITMVDMKEMGTATYEDFAAIFGNPAESLRQVNVEAVQAAARGEVRHKKDHLLPELEEDSEEEDQNSDGEDQEEEDDAVENG</sequence>
<dbReference type="InterPro" id="IPR011992">
    <property type="entry name" value="EF-hand-dom_pair"/>
</dbReference>
<organism evidence="2 3">
    <name type="scientific">Durusdinium trenchii</name>
    <dbReference type="NCBI Taxonomy" id="1381693"/>
    <lineage>
        <taxon>Eukaryota</taxon>
        <taxon>Sar</taxon>
        <taxon>Alveolata</taxon>
        <taxon>Dinophyceae</taxon>
        <taxon>Suessiales</taxon>
        <taxon>Symbiodiniaceae</taxon>
        <taxon>Durusdinium</taxon>
    </lineage>
</organism>
<gene>
    <name evidence="2" type="ORF">CCMP2556_LOCUS44052</name>
</gene>